<keyword evidence="2" id="KW-1185">Reference proteome</keyword>
<organism evidence="1 2">
    <name type="scientific">Diaporthe helianthi</name>
    <dbReference type="NCBI Taxonomy" id="158607"/>
    <lineage>
        <taxon>Eukaryota</taxon>
        <taxon>Fungi</taxon>
        <taxon>Dikarya</taxon>
        <taxon>Ascomycota</taxon>
        <taxon>Pezizomycotina</taxon>
        <taxon>Sordariomycetes</taxon>
        <taxon>Sordariomycetidae</taxon>
        <taxon>Diaporthales</taxon>
        <taxon>Diaporthaceae</taxon>
        <taxon>Diaporthe</taxon>
    </lineage>
</organism>
<sequence>MSGFRKAFSGPPKPTQVSKKTYETCESYQTYDSYETYKHCSRVYRWLWERLKWLTRYRYMGPEDAASRV</sequence>
<reference evidence="1" key="1">
    <citation type="submission" date="2017-09" db="EMBL/GenBank/DDBJ databases">
        <title>Polyketide synthases of a Diaporthe helianthi virulent isolate.</title>
        <authorList>
            <person name="Baroncelli R."/>
        </authorList>
    </citation>
    <scope>NUCLEOTIDE SEQUENCE [LARGE SCALE GENOMIC DNA]</scope>
    <source>
        <strain evidence="1">7/96</strain>
    </source>
</reference>
<dbReference type="AlphaFoldDB" id="A0A2P5I6C7"/>
<proteinExistence type="predicted"/>
<gene>
    <name evidence="1" type="ORF">DHEL01_v203542</name>
</gene>
<accession>A0A2P5I6C7</accession>
<dbReference type="EMBL" id="MAVT02000216">
    <property type="protein sequence ID" value="POS78056.1"/>
    <property type="molecule type" value="Genomic_DNA"/>
</dbReference>
<name>A0A2P5I6C7_DIAHE</name>
<evidence type="ECO:0000313" key="2">
    <source>
        <dbReference type="Proteomes" id="UP000094444"/>
    </source>
</evidence>
<comment type="caution">
    <text evidence="1">The sequence shown here is derived from an EMBL/GenBank/DDBJ whole genome shotgun (WGS) entry which is preliminary data.</text>
</comment>
<protein>
    <submittedName>
        <fullName evidence="1">Uncharacterized protein</fullName>
    </submittedName>
</protein>
<dbReference type="InParanoid" id="A0A2P5I6C7"/>
<evidence type="ECO:0000313" key="1">
    <source>
        <dbReference type="EMBL" id="POS78056.1"/>
    </source>
</evidence>
<dbReference type="Proteomes" id="UP000094444">
    <property type="component" value="Unassembled WGS sequence"/>
</dbReference>